<comment type="subcellular location">
    <subcellularLocation>
        <location evidence="1">Membrane</location>
    </subcellularLocation>
</comment>
<dbReference type="GO" id="GO:0071555">
    <property type="term" value="P:cell wall organization"/>
    <property type="evidence" value="ECO:0007669"/>
    <property type="project" value="TreeGrafter"/>
</dbReference>
<dbReference type="GO" id="GO:0008658">
    <property type="term" value="F:penicillin binding"/>
    <property type="evidence" value="ECO:0007669"/>
    <property type="project" value="InterPro"/>
</dbReference>
<evidence type="ECO:0000313" key="5">
    <source>
        <dbReference type="EMBL" id="OGG08546.1"/>
    </source>
</evidence>
<dbReference type="SUPFAM" id="SSF56519">
    <property type="entry name" value="Penicillin binding protein dimerisation domain"/>
    <property type="match status" value="1"/>
</dbReference>
<feature type="domain" description="Penicillin-binding protein dimerisation" evidence="4">
    <location>
        <begin position="48"/>
        <end position="196"/>
    </location>
</feature>
<dbReference type="InterPro" id="IPR012338">
    <property type="entry name" value="Beta-lactam/transpept-like"/>
</dbReference>
<dbReference type="Pfam" id="PF03717">
    <property type="entry name" value="PBP_dimer"/>
    <property type="match status" value="1"/>
</dbReference>
<reference evidence="5 6" key="1">
    <citation type="journal article" date="2016" name="Nat. Commun.">
        <title>Thousands of microbial genomes shed light on interconnected biogeochemical processes in an aquifer system.</title>
        <authorList>
            <person name="Anantharaman K."/>
            <person name="Brown C.T."/>
            <person name="Hug L.A."/>
            <person name="Sharon I."/>
            <person name="Castelle C.J."/>
            <person name="Probst A.J."/>
            <person name="Thomas B.C."/>
            <person name="Singh A."/>
            <person name="Wilkins M.J."/>
            <person name="Karaoz U."/>
            <person name="Brodie E.L."/>
            <person name="Williams K.H."/>
            <person name="Hubbard S.S."/>
            <person name="Banfield J.F."/>
        </authorList>
    </citation>
    <scope>NUCLEOTIDE SEQUENCE [LARGE SCALE GENOMIC DNA]</scope>
</reference>
<name>A0A1F5Z7Y5_9BACT</name>
<evidence type="ECO:0000256" key="2">
    <source>
        <dbReference type="ARBA" id="ARBA00023136"/>
    </source>
</evidence>
<dbReference type="AlphaFoldDB" id="A0A1F5Z7Y5"/>
<proteinExistence type="predicted"/>
<gene>
    <name evidence="5" type="ORF">A2154_01020</name>
</gene>
<evidence type="ECO:0000259" key="4">
    <source>
        <dbReference type="Pfam" id="PF03717"/>
    </source>
</evidence>
<dbReference type="InterPro" id="IPR001460">
    <property type="entry name" value="PCN-bd_Tpept"/>
</dbReference>
<dbReference type="Pfam" id="PF00905">
    <property type="entry name" value="Transpeptidase"/>
    <property type="match status" value="1"/>
</dbReference>
<evidence type="ECO:0008006" key="7">
    <source>
        <dbReference type="Google" id="ProtNLM"/>
    </source>
</evidence>
<dbReference type="InterPro" id="IPR050515">
    <property type="entry name" value="Beta-lactam/transpept"/>
</dbReference>
<dbReference type="InterPro" id="IPR005311">
    <property type="entry name" value="PBP_dimer"/>
</dbReference>
<dbReference type="GO" id="GO:0005886">
    <property type="term" value="C:plasma membrane"/>
    <property type="evidence" value="ECO:0007669"/>
    <property type="project" value="TreeGrafter"/>
</dbReference>
<dbReference type="PANTHER" id="PTHR30627:SF1">
    <property type="entry name" value="PEPTIDOGLYCAN D,D-TRANSPEPTIDASE FTSI"/>
    <property type="match status" value="1"/>
</dbReference>
<dbReference type="PANTHER" id="PTHR30627">
    <property type="entry name" value="PEPTIDOGLYCAN D,D-TRANSPEPTIDASE"/>
    <property type="match status" value="1"/>
</dbReference>
<organism evidence="5 6">
    <name type="scientific">Candidatus Gottesmanbacteria bacterium RBG_16_43_7</name>
    <dbReference type="NCBI Taxonomy" id="1798373"/>
    <lineage>
        <taxon>Bacteria</taxon>
        <taxon>Candidatus Gottesmaniibacteriota</taxon>
    </lineage>
</organism>
<dbReference type="Gene3D" id="3.40.710.10">
    <property type="entry name" value="DD-peptidase/beta-lactamase superfamily"/>
    <property type="match status" value="1"/>
</dbReference>
<dbReference type="STRING" id="1798373.A2154_01020"/>
<dbReference type="EMBL" id="MFJC01000063">
    <property type="protein sequence ID" value="OGG08546.1"/>
    <property type="molecule type" value="Genomic_DNA"/>
</dbReference>
<dbReference type="Gene3D" id="3.30.450.330">
    <property type="match status" value="1"/>
</dbReference>
<evidence type="ECO:0000259" key="3">
    <source>
        <dbReference type="Pfam" id="PF00905"/>
    </source>
</evidence>
<dbReference type="SUPFAM" id="SSF56601">
    <property type="entry name" value="beta-lactamase/transpeptidase-like"/>
    <property type="match status" value="1"/>
</dbReference>
<feature type="domain" description="Penicillin-binding protein transpeptidase" evidence="3">
    <location>
        <begin position="240"/>
        <end position="544"/>
    </location>
</feature>
<accession>A0A1F5Z7Y5</accession>
<dbReference type="Gene3D" id="3.90.1310.10">
    <property type="entry name" value="Penicillin-binding protein 2a (Domain 2)"/>
    <property type="match status" value="1"/>
</dbReference>
<evidence type="ECO:0000313" key="6">
    <source>
        <dbReference type="Proteomes" id="UP000176854"/>
    </source>
</evidence>
<protein>
    <recommendedName>
        <fullName evidence="7">Penicillin-binding protein transpeptidase domain-containing protein</fullName>
    </recommendedName>
</protein>
<dbReference type="Proteomes" id="UP000176854">
    <property type="component" value="Unassembled WGS sequence"/>
</dbReference>
<evidence type="ECO:0000256" key="1">
    <source>
        <dbReference type="ARBA" id="ARBA00004370"/>
    </source>
</evidence>
<dbReference type="InterPro" id="IPR036138">
    <property type="entry name" value="PBP_dimer_sf"/>
</dbReference>
<sequence>MSRISVLFILFLAQLVVIILRLFYLQVISAESLKVAAARQHNFELHLSANRGQIKTSDDRILVMNQPAYLVYAKPNEISDPRKFTESIGQILTLNLPEFMPHLSDRNRYWLPLARDVDPQTADELIDLGLDSIGIEKESVRFYPEASMAAQVLGFVGSDTLGNRQGYFGLEGYYDRELRGHDGYLRQEKDVHGNPILIGGINRIAPVDGRNLITYLDRTVQYIVEEKLKDGIKKYGAKEGIVIVMNPQSGGILSMASYPSYEPASFRNFDEHLYKNPAVSSFYEPGSTFKVLVMSAAVNEGLVKPEQKINESGPVNIGPYSIRTWDNKYHGLISMTDVLVHSSNVGMVYVGRQLGIKRLLYYLHDFGFGDITSIDLQEESSPDMRPDQEWKEIDMATASFGQGIAVTPIQMITAVSAIASGGWLVEPRVVKAIEELDGTMVNIKPERKRQVIKPATAAILTEMMVAAVERGESKWPRAKGYRVAGKTGTAQIPVAGHYDATKTIASFVGFAPADNPRFVILVLLREPTTSPWGSETAAPLFFSIANELFTYYAIPPD</sequence>
<keyword evidence="2" id="KW-0472">Membrane</keyword>
<comment type="caution">
    <text evidence="5">The sequence shown here is derived from an EMBL/GenBank/DDBJ whole genome shotgun (WGS) entry which is preliminary data.</text>
</comment>